<dbReference type="InterPro" id="IPR037516">
    <property type="entry name" value="Tripartite_DENN"/>
</dbReference>
<dbReference type="InterPro" id="IPR047278">
    <property type="entry name" value="DEN5A/B"/>
</dbReference>
<proteinExistence type="inferred from homology"/>
<dbReference type="CDD" id="cd17678">
    <property type="entry name" value="RUN2_DENND5"/>
    <property type="match status" value="1"/>
</dbReference>
<dbReference type="PROSITE" id="PS50095">
    <property type="entry name" value="PLAT"/>
    <property type="match status" value="1"/>
</dbReference>
<dbReference type="Pfam" id="PF03456">
    <property type="entry name" value="uDENN"/>
    <property type="match status" value="1"/>
</dbReference>
<dbReference type="InterPro" id="IPR001194">
    <property type="entry name" value="cDENN_dom"/>
</dbReference>
<evidence type="ECO:0000313" key="12">
    <source>
        <dbReference type="Proteomes" id="UP000594262"/>
    </source>
</evidence>
<feature type="domain" description="RUN" evidence="10">
    <location>
        <begin position="1338"/>
        <end position="1485"/>
    </location>
</feature>
<evidence type="ECO:0000259" key="8">
    <source>
        <dbReference type="PROSITE" id="PS50095"/>
    </source>
</evidence>
<dbReference type="SUPFAM" id="SSF49723">
    <property type="entry name" value="Lipase/lipooxygenase domain (PLAT/LH2 domain)"/>
    <property type="match status" value="1"/>
</dbReference>
<dbReference type="PROSITE" id="PS50211">
    <property type="entry name" value="DENN"/>
    <property type="match status" value="1"/>
</dbReference>
<feature type="domain" description="UDENN" evidence="9">
    <location>
        <begin position="35"/>
        <end position="707"/>
    </location>
</feature>
<dbReference type="InterPro" id="IPR036392">
    <property type="entry name" value="PLAT/LH2_dom_sf"/>
</dbReference>
<dbReference type="GO" id="GO:0031267">
    <property type="term" value="F:small GTPase binding"/>
    <property type="evidence" value="ECO:0007669"/>
    <property type="project" value="InterPro"/>
</dbReference>
<evidence type="ECO:0000259" key="9">
    <source>
        <dbReference type="PROSITE" id="PS50211"/>
    </source>
</evidence>
<evidence type="ECO:0000259" key="10">
    <source>
        <dbReference type="PROSITE" id="PS50826"/>
    </source>
</evidence>
<comment type="caution">
    <text evidence="5">Lacks conserved residue(s) required for the propagation of feature annotation.</text>
</comment>
<dbReference type="Gene3D" id="1.20.58.900">
    <property type="match status" value="3"/>
</dbReference>
<dbReference type="GeneID" id="136810143"/>
<dbReference type="GO" id="GO:0005085">
    <property type="term" value="F:guanyl-nucleotide exchange factor activity"/>
    <property type="evidence" value="ECO:0007669"/>
    <property type="project" value="InterPro"/>
</dbReference>
<dbReference type="PANTHER" id="PTHR46070:SF1">
    <property type="entry name" value="PINSTRIPE, ISOFORM A"/>
    <property type="match status" value="1"/>
</dbReference>
<dbReference type="SUPFAM" id="SSF140741">
    <property type="entry name" value="RUN domain-like"/>
    <property type="match status" value="2"/>
</dbReference>
<keyword evidence="4" id="KW-0472">Membrane</keyword>
<dbReference type="Pfam" id="PF03455">
    <property type="entry name" value="dDENN"/>
    <property type="match status" value="1"/>
</dbReference>
<dbReference type="SMART" id="SM00593">
    <property type="entry name" value="RUN"/>
    <property type="match status" value="2"/>
</dbReference>
<evidence type="ECO:0000256" key="5">
    <source>
        <dbReference type="PROSITE-ProRule" id="PRU00152"/>
    </source>
</evidence>
<sequence>MAGRRQSDVTSDRLVDYFVICGLDECEGLEAALESGTGESSLTPFQLSYKPSVLWHYPENDLSNVFEAEGIKLLCMPRGVYFRKYITRNQRKFHSFLQTREDGTKIYGFVLTFFEEIKNTKLLLAMDTLFKMFDLELLSKSTPASNQILDRKEKKRRRVQRGRSVYSFNKEVEPLYASKCISLIMKQPFFTLAHQLLENILDIGLSESKQNLTVESYIYNALYEIPCPPPGRSMKYVSTEGDPIIITKPLLNELPYFDYSLKEVLMTLGYENLVDLFTCLLLEHQILFLSGDIHKLMLIAEALTTLFFPLSWEHVYVPVLPPSLLHYLDAPVPFIMGLYYETEEEKNRFEIPCEGSLCLLDIDQNDIQLPQEIPELPGRQELIKELSEIAEKFNITPPQGSLRLRHEISRSQEILNFNSSGDDESLVMSTSDLDNSFNSSQGVPTGTWPRKKTNNVYDPSAKSPLASDANGVASPMISPRHTGGSPSLKEKTTGNWAGERTPQIHLDPSAEVRLKRTESEEFLDQVNAEIQEDDDDDENEGLDTTTSDVGAETPEKVMNPRLAAVMAIAENAGINTSEILKGRYKSAVEQSRLQTTDLTKKEDLFVFGNRAMTVTRKQQHENEFNIAVREIFVNRFTQMLVDYEQFVILPKQTKEDWFNNRDQMQNFDKAAFLSDQSESILQFMTLFVETQGFASLIDMKIMALWEDCDPRLQYFDKRIDKLKVKLGIIRSSEYEKCTSVPQAIDTNLKRCGHIDHVASQPHTLKTPIERSKVPGYFPLPVKAALVETKRKKAGKINWRKRDKAQQQTEHIQLSEALKNTQDEGQKMKEKLAEKVKKYMQDSKMITKDMAQSSTVGHKTLFAFADKLLKECKIKTKRLVVLKLGQEAVELGHAGPNSSGIEENTLIASLCDLLERVWSHGVQLKQLEFGKEHAKSRFVQRMRQSKSALWSHLVAFYQRESERLAAVYGLTDMENLMDDVKKLIIEQQTAKQQQANRKPTTYDVLSENFSRAMRSRSPELDADIRMNRGHDRFSGGSRAMSLPTTPTMPSIDSRRQQELVARLDFLSNLKTVLDMKEIKTDTGYARAWTRLALEKKTLAKELRLLLGNKKILSTRYKDYAFIRTDDEIEQFLFHLLSLNAVDFYCFTNGFSNTLITYKVQVVMGKQMGSATTANCWLNLAGKSGNTGTVNIPKGDLEFRFRHKNLGILTALRIGHDNTGISAGWFIEFVAVMNEVTGHTYKFQCGRWLAKNQDDGSTERLLVAELLNVKRRNERKQSSHQTLYLGISDRRVEEQQTHRSSKKLNIFNKKVTSNDIQERVADSVNNMVKYFFKNSDENMTKLLCGNEGFCQSIELVFKYGYKSSKFFTKKLFVWDYIERVHDDFLNKKSETAYLESTQLNIRSSFCITVQTINTAALSIGKDQKFELFICLGLRDHHLQSWFRLLHDSNVTNHMYEQNSFFRDGTLLNFLIEVLEALKEFSVVLDKSITRGI</sequence>
<evidence type="ECO:0000256" key="6">
    <source>
        <dbReference type="SAM" id="Coils"/>
    </source>
</evidence>
<dbReference type="OrthoDB" id="6019893at2759"/>
<keyword evidence="12" id="KW-1185">Reference proteome</keyword>
<dbReference type="PROSITE" id="PS50826">
    <property type="entry name" value="RUN"/>
    <property type="match status" value="2"/>
</dbReference>
<dbReference type="InterPro" id="IPR005113">
    <property type="entry name" value="uDENN_dom"/>
</dbReference>
<reference evidence="11" key="1">
    <citation type="submission" date="2021-01" db="UniProtKB">
        <authorList>
            <consortium name="EnsemblMetazoa"/>
        </authorList>
    </citation>
    <scope>IDENTIFICATION</scope>
</reference>
<keyword evidence="3" id="KW-0677">Repeat</keyword>
<comment type="similarity">
    <text evidence="2">Belongs to the RAB6IP1 family.</text>
</comment>
<dbReference type="SMART" id="SM00800">
    <property type="entry name" value="uDENN"/>
    <property type="match status" value="1"/>
</dbReference>
<protein>
    <recommendedName>
        <fullName evidence="13">DENN domain containing protein</fullName>
    </recommendedName>
</protein>
<dbReference type="InterPro" id="IPR037213">
    <property type="entry name" value="Run_dom_sf"/>
</dbReference>
<organism evidence="11 12">
    <name type="scientific">Clytia hemisphaerica</name>
    <dbReference type="NCBI Taxonomy" id="252671"/>
    <lineage>
        <taxon>Eukaryota</taxon>
        <taxon>Metazoa</taxon>
        <taxon>Cnidaria</taxon>
        <taxon>Hydrozoa</taxon>
        <taxon>Hydroidolina</taxon>
        <taxon>Leptothecata</taxon>
        <taxon>Obeliida</taxon>
        <taxon>Clytiidae</taxon>
        <taxon>Clytia</taxon>
    </lineage>
</organism>
<dbReference type="InterPro" id="IPR004012">
    <property type="entry name" value="Run_dom"/>
</dbReference>
<dbReference type="InterPro" id="IPR001024">
    <property type="entry name" value="PLAT/LH2_dom"/>
</dbReference>
<feature type="region of interest" description="Disordered" evidence="7">
    <location>
        <begin position="529"/>
        <end position="552"/>
    </location>
</feature>
<dbReference type="Proteomes" id="UP000594262">
    <property type="component" value="Unplaced"/>
</dbReference>
<feature type="coiled-coil region" evidence="6">
    <location>
        <begin position="803"/>
        <end position="837"/>
    </location>
</feature>
<feature type="compositionally biased region" description="Acidic residues" evidence="7">
    <location>
        <begin position="530"/>
        <end position="541"/>
    </location>
</feature>
<evidence type="ECO:0000256" key="3">
    <source>
        <dbReference type="ARBA" id="ARBA00022737"/>
    </source>
</evidence>
<dbReference type="Gene3D" id="3.30.450.200">
    <property type="match status" value="1"/>
</dbReference>
<dbReference type="PANTHER" id="PTHR46070">
    <property type="entry name" value="PINSTRIPE, ISOFORM A"/>
    <property type="match status" value="1"/>
</dbReference>
<dbReference type="SMART" id="SM00308">
    <property type="entry name" value="LH2"/>
    <property type="match status" value="1"/>
</dbReference>
<dbReference type="RefSeq" id="XP_066922813.1">
    <property type="nucleotide sequence ID" value="XM_067066712.1"/>
</dbReference>
<dbReference type="SMART" id="SM00801">
    <property type="entry name" value="dDENN"/>
    <property type="match status" value="1"/>
</dbReference>
<dbReference type="InterPro" id="IPR043153">
    <property type="entry name" value="DENN_C"/>
</dbReference>
<feature type="domain" description="RUN" evidence="10">
    <location>
        <begin position="900"/>
        <end position="1150"/>
    </location>
</feature>
<name>A0A7M5X8Z2_9CNID</name>
<evidence type="ECO:0000256" key="7">
    <source>
        <dbReference type="SAM" id="MobiDB-lite"/>
    </source>
</evidence>
<evidence type="ECO:0008006" key="13">
    <source>
        <dbReference type="Google" id="ProtNLM"/>
    </source>
</evidence>
<keyword evidence="6" id="KW-0175">Coiled coil</keyword>
<dbReference type="EnsemblMetazoa" id="CLYHEMT019737.1">
    <property type="protein sequence ID" value="CLYHEMP019737.1"/>
    <property type="gene ID" value="CLYHEMG019737"/>
</dbReference>
<dbReference type="Gene3D" id="2.60.60.20">
    <property type="entry name" value="PLAT/LH2 domain"/>
    <property type="match status" value="1"/>
</dbReference>
<dbReference type="GO" id="GO:0016020">
    <property type="term" value="C:membrane"/>
    <property type="evidence" value="ECO:0007669"/>
    <property type="project" value="UniProtKB-SubCell"/>
</dbReference>
<dbReference type="InterPro" id="IPR005112">
    <property type="entry name" value="dDENN_dom"/>
</dbReference>
<dbReference type="Pfam" id="PF02141">
    <property type="entry name" value="DENN"/>
    <property type="match status" value="1"/>
</dbReference>
<accession>A0A7M5X8Z2</accession>
<comment type="subcellular location">
    <subcellularLocation>
        <location evidence="1">Membrane</location>
    </subcellularLocation>
</comment>
<dbReference type="Pfam" id="PF01477">
    <property type="entry name" value="PLAT"/>
    <property type="match status" value="1"/>
</dbReference>
<evidence type="ECO:0000256" key="2">
    <source>
        <dbReference type="ARBA" id="ARBA00006664"/>
    </source>
</evidence>
<evidence type="ECO:0000256" key="1">
    <source>
        <dbReference type="ARBA" id="ARBA00004370"/>
    </source>
</evidence>
<feature type="compositionally biased region" description="Polar residues" evidence="7">
    <location>
        <begin position="433"/>
        <end position="444"/>
    </location>
</feature>
<feature type="domain" description="PLAT" evidence="8">
    <location>
        <begin position="1154"/>
        <end position="1261"/>
    </location>
</feature>
<feature type="region of interest" description="Disordered" evidence="7">
    <location>
        <begin position="433"/>
        <end position="501"/>
    </location>
</feature>
<dbReference type="SMART" id="SM00799">
    <property type="entry name" value="DENN"/>
    <property type="match status" value="1"/>
</dbReference>
<dbReference type="Pfam" id="PF02759">
    <property type="entry name" value="RUN"/>
    <property type="match status" value="2"/>
</dbReference>
<dbReference type="Gene3D" id="3.40.50.11500">
    <property type="match status" value="1"/>
</dbReference>
<evidence type="ECO:0000256" key="4">
    <source>
        <dbReference type="ARBA" id="ARBA00023136"/>
    </source>
</evidence>
<evidence type="ECO:0000313" key="11">
    <source>
        <dbReference type="EnsemblMetazoa" id="CLYHEMP019737.1"/>
    </source>
</evidence>